<dbReference type="Proteomes" id="UP001461341">
    <property type="component" value="Chromosome"/>
</dbReference>
<dbReference type="PANTHER" id="PTHR35147:SF1">
    <property type="entry name" value="CHEMORECEPTOR GLUTAMINE DEAMIDASE CHED-RELATED"/>
    <property type="match status" value="1"/>
</dbReference>
<keyword evidence="5" id="KW-1185">Reference proteome</keyword>
<dbReference type="EMBL" id="CP121689">
    <property type="protein sequence ID" value="WZL75916.1"/>
    <property type="molecule type" value="Genomic_DNA"/>
</dbReference>
<dbReference type="SUPFAM" id="SSF64438">
    <property type="entry name" value="CNF1/YfiH-like putative cysteine hydrolases"/>
    <property type="match status" value="1"/>
</dbReference>
<protein>
    <recommendedName>
        <fullName evidence="3">Probable chemoreceptor glutamine deamidase CheD</fullName>
        <ecNumber evidence="3">3.5.1.44</ecNumber>
    </recommendedName>
</protein>
<accession>A0ABZ2YA76</accession>
<dbReference type="InterPro" id="IPR005659">
    <property type="entry name" value="Chemorcpt_Glu_NH3ase_CheD"/>
</dbReference>
<reference evidence="4 5" key="1">
    <citation type="submission" date="2023-03" db="EMBL/GenBank/DDBJ databases">
        <title>Novel Species.</title>
        <authorList>
            <person name="Ma S."/>
        </authorList>
    </citation>
    <scope>NUCLEOTIDE SEQUENCE [LARGE SCALE GENOMIC DNA]</scope>
    <source>
        <strain evidence="4 5">B11</strain>
    </source>
</reference>
<comment type="function">
    <text evidence="3">Probably deamidates glutamine residues to glutamate on methyl-accepting chemotaxis receptors (MCPs), playing an important role in chemotaxis.</text>
</comment>
<dbReference type="CDD" id="cd16352">
    <property type="entry name" value="CheD"/>
    <property type="match status" value="1"/>
</dbReference>
<evidence type="ECO:0000313" key="4">
    <source>
        <dbReference type="EMBL" id="WZL75916.1"/>
    </source>
</evidence>
<name>A0ABZ2YA76_9BACT</name>
<comment type="catalytic activity">
    <reaction evidence="3">
        <text>L-glutaminyl-[protein] + H2O = L-glutamyl-[protein] + NH4(+)</text>
        <dbReference type="Rhea" id="RHEA:16441"/>
        <dbReference type="Rhea" id="RHEA-COMP:10207"/>
        <dbReference type="Rhea" id="RHEA-COMP:10208"/>
        <dbReference type="ChEBI" id="CHEBI:15377"/>
        <dbReference type="ChEBI" id="CHEBI:28938"/>
        <dbReference type="ChEBI" id="CHEBI:29973"/>
        <dbReference type="ChEBI" id="CHEBI:30011"/>
        <dbReference type="EC" id="3.5.1.44"/>
    </reaction>
</comment>
<keyword evidence="2 3" id="KW-0378">Hydrolase</keyword>
<comment type="similarity">
    <text evidence="3">Belongs to the CheD family.</text>
</comment>
<dbReference type="RefSeq" id="WP_369018069.1">
    <property type="nucleotide sequence ID" value="NZ_CP121689.1"/>
</dbReference>
<evidence type="ECO:0000256" key="2">
    <source>
        <dbReference type="ARBA" id="ARBA00022801"/>
    </source>
</evidence>
<dbReference type="HAMAP" id="MF_01440">
    <property type="entry name" value="CheD"/>
    <property type="match status" value="1"/>
</dbReference>
<proteinExistence type="inferred from homology"/>
<keyword evidence="1 3" id="KW-0145">Chemotaxis</keyword>
<evidence type="ECO:0000313" key="5">
    <source>
        <dbReference type="Proteomes" id="UP001461341"/>
    </source>
</evidence>
<evidence type="ECO:0000256" key="3">
    <source>
        <dbReference type="HAMAP-Rule" id="MF_01440"/>
    </source>
</evidence>
<dbReference type="Gene3D" id="3.30.1330.200">
    <property type="match status" value="1"/>
</dbReference>
<dbReference type="InterPro" id="IPR011324">
    <property type="entry name" value="Cytotoxic_necrot_fac-like_cat"/>
</dbReference>
<gene>
    <name evidence="3" type="primary">cheD</name>
    <name evidence="4" type="ORF">QBE54_10085</name>
</gene>
<dbReference type="EC" id="3.5.1.44" evidence="3"/>
<sequence>MKKSSIGMAEYKVSKDPEEVLCILGLGSCVGLCLYDPVRKIGGMVHILLPEKIEKQNNPFKFAETAPQALLEEMKREGALKRDIYAKISGGAMMFSGSNSLFDIGQRNVEMTKKALAELGIPIKAEEVGGKKGRSIFFYVKDGKLEVRAIGREIITL</sequence>
<dbReference type="InterPro" id="IPR038592">
    <property type="entry name" value="CheD-like_sf"/>
</dbReference>
<evidence type="ECO:0000256" key="1">
    <source>
        <dbReference type="ARBA" id="ARBA00022500"/>
    </source>
</evidence>
<dbReference type="PANTHER" id="PTHR35147">
    <property type="entry name" value="CHEMORECEPTOR GLUTAMINE DEAMIDASE CHED-RELATED"/>
    <property type="match status" value="1"/>
</dbReference>
<organism evidence="4 5">
    <name type="scientific">Thermatribacter velox</name>
    <dbReference type="NCBI Taxonomy" id="3039681"/>
    <lineage>
        <taxon>Bacteria</taxon>
        <taxon>Pseudomonadati</taxon>
        <taxon>Atribacterota</taxon>
        <taxon>Atribacteria</taxon>
        <taxon>Atribacterales</taxon>
        <taxon>Thermatribacteraceae</taxon>
        <taxon>Thermatribacter</taxon>
    </lineage>
</organism>
<dbReference type="Pfam" id="PF03975">
    <property type="entry name" value="CheD"/>
    <property type="match status" value="1"/>
</dbReference>